<feature type="transmembrane region" description="Helical" evidence="1">
    <location>
        <begin position="12"/>
        <end position="31"/>
    </location>
</feature>
<dbReference type="STRING" id="1125876.SAMN05443292_0684"/>
<dbReference type="AlphaFoldDB" id="A0A1I3DSW0"/>
<keyword evidence="1" id="KW-0812">Transmembrane</keyword>
<accession>A0A1I3DSW0</accession>
<keyword evidence="1" id="KW-1133">Transmembrane helix</keyword>
<keyword evidence="3" id="KW-1185">Reference proteome</keyword>
<sequence>MVEIILKTKPIQRAIISLIIALIVGFSAHIIGTKILFSLTFSWVAFAIIFLILNWVIVFKRKLEGIRKKSA</sequence>
<evidence type="ECO:0000256" key="1">
    <source>
        <dbReference type="SAM" id="Phobius"/>
    </source>
</evidence>
<name>A0A1I3DSW0_9FLAO</name>
<evidence type="ECO:0000313" key="3">
    <source>
        <dbReference type="Proteomes" id="UP000198931"/>
    </source>
</evidence>
<gene>
    <name evidence="2" type="ORF">SAMN05443292_0684</name>
</gene>
<dbReference type="Proteomes" id="UP000198931">
    <property type="component" value="Unassembled WGS sequence"/>
</dbReference>
<proteinExistence type="predicted"/>
<organism evidence="2 3">
    <name type="scientific">Halpernia frigidisoli</name>
    <dbReference type="NCBI Taxonomy" id="1125876"/>
    <lineage>
        <taxon>Bacteria</taxon>
        <taxon>Pseudomonadati</taxon>
        <taxon>Bacteroidota</taxon>
        <taxon>Flavobacteriia</taxon>
        <taxon>Flavobacteriales</taxon>
        <taxon>Weeksellaceae</taxon>
        <taxon>Chryseobacterium group</taxon>
        <taxon>Halpernia</taxon>
    </lineage>
</organism>
<reference evidence="2 3" key="1">
    <citation type="submission" date="2016-10" db="EMBL/GenBank/DDBJ databases">
        <authorList>
            <person name="de Groot N.N."/>
        </authorList>
    </citation>
    <scope>NUCLEOTIDE SEQUENCE [LARGE SCALE GENOMIC DNA]</scope>
    <source>
        <strain evidence="2 3">DSM 26000</strain>
    </source>
</reference>
<evidence type="ECO:0000313" key="2">
    <source>
        <dbReference type="EMBL" id="SFH89753.1"/>
    </source>
</evidence>
<dbReference type="EMBL" id="FOQT01000001">
    <property type="protein sequence ID" value="SFH89753.1"/>
    <property type="molecule type" value="Genomic_DNA"/>
</dbReference>
<keyword evidence="1" id="KW-0472">Membrane</keyword>
<protein>
    <submittedName>
        <fullName evidence="2">Uncharacterized protein</fullName>
    </submittedName>
</protein>
<feature type="transmembrane region" description="Helical" evidence="1">
    <location>
        <begin position="37"/>
        <end position="59"/>
    </location>
</feature>